<dbReference type="Proteomes" id="UP000236333">
    <property type="component" value="Unassembled WGS sequence"/>
</dbReference>
<organism evidence="2 3">
    <name type="scientific">Tetrabaena socialis</name>
    <dbReference type="NCBI Taxonomy" id="47790"/>
    <lineage>
        <taxon>Eukaryota</taxon>
        <taxon>Viridiplantae</taxon>
        <taxon>Chlorophyta</taxon>
        <taxon>core chlorophytes</taxon>
        <taxon>Chlorophyceae</taxon>
        <taxon>CS clade</taxon>
        <taxon>Chlamydomonadales</taxon>
        <taxon>Tetrabaenaceae</taxon>
        <taxon>Tetrabaena</taxon>
    </lineage>
</organism>
<proteinExistence type="predicted"/>
<comment type="caution">
    <text evidence="2">The sequence shown here is derived from an EMBL/GenBank/DDBJ whole genome shotgun (WGS) entry which is preliminary data.</text>
</comment>
<protein>
    <submittedName>
        <fullName evidence="2">Uncharacterized protein</fullName>
    </submittedName>
</protein>
<dbReference type="EMBL" id="PGGS01002443">
    <property type="protein sequence ID" value="PNG99627.1"/>
    <property type="molecule type" value="Genomic_DNA"/>
</dbReference>
<accession>A0A2J7ZHA2</accession>
<sequence length="95" mass="9806">MQLFSWGGFNTVAREPVHRAARDAAECKRLYEAARRVLDSATLAAGLGKVPVTHLADAQEEAASKETGAPGSGLDGSKAPLPLARTHQGAAGAPE</sequence>
<reference evidence="2 3" key="1">
    <citation type="journal article" date="2017" name="Mol. Biol. Evol.">
        <title>The 4-celled Tetrabaena socialis nuclear genome reveals the essential components for genetic control of cell number at the origin of multicellularity in the volvocine lineage.</title>
        <authorList>
            <person name="Featherston J."/>
            <person name="Arakaki Y."/>
            <person name="Hanschen E.R."/>
            <person name="Ferris P.J."/>
            <person name="Michod R.E."/>
            <person name="Olson B.J.S.C."/>
            <person name="Nozaki H."/>
            <person name="Durand P.M."/>
        </authorList>
    </citation>
    <scope>NUCLEOTIDE SEQUENCE [LARGE SCALE GENOMIC DNA]</scope>
    <source>
        <strain evidence="2 3">NIES-571</strain>
    </source>
</reference>
<keyword evidence="3" id="KW-1185">Reference proteome</keyword>
<evidence type="ECO:0000313" key="2">
    <source>
        <dbReference type="EMBL" id="PNG99627.1"/>
    </source>
</evidence>
<feature type="region of interest" description="Disordered" evidence="1">
    <location>
        <begin position="57"/>
        <end position="95"/>
    </location>
</feature>
<name>A0A2J7ZHA2_9CHLO</name>
<dbReference type="AlphaFoldDB" id="A0A2J7ZHA2"/>
<evidence type="ECO:0000313" key="3">
    <source>
        <dbReference type="Proteomes" id="UP000236333"/>
    </source>
</evidence>
<gene>
    <name evidence="2" type="ORF">TSOC_014591</name>
</gene>
<evidence type="ECO:0000256" key="1">
    <source>
        <dbReference type="SAM" id="MobiDB-lite"/>
    </source>
</evidence>